<dbReference type="EMBL" id="JACVVK020000277">
    <property type="protein sequence ID" value="KAK7480639.1"/>
    <property type="molecule type" value="Genomic_DNA"/>
</dbReference>
<dbReference type="PANTHER" id="PTHR19307:SF14">
    <property type="entry name" value="TUMOR PROTEIN D52"/>
    <property type="match status" value="1"/>
</dbReference>
<keyword evidence="2" id="KW-0175">Coiled coil</keyword>
<dbReference type="PANTHER" id="PTHR19307">
    <property type="entry name" value="TUMOR PROTEIN D52"/>
    <property type="match status" value="1"/>
</dbReference>
<gene>
    <name evidence="4" type="ORF">BaRGS_00028111</name>
</gene>
<feature type="region of interest" description="Disordered" evidence="3">
    <location>
        <begin position="87"/>
        <end position="116"/>
    </location>
</feature>
<keyword evidence="5" id="KW-1185">Reference proteome</keyword>
<evidence type="ECO:0000256" key="2">
    <source>
        <dbReference type="ARBA" id="ARBA00023054"/>
    </source>
</evidence>
<sequence length="487" mass="55105">METSDVNMNTNKGANSERDRENDPVDLAELVTTANHKRYLQLVHTGSLSDDEEHHVKDTVYCTVPTTGLLACSVALQLSWSNDASYDNLSSPTSPTFDDSASAGEMPELSADPVERERQMNEWKEELEKVEGEITMLRQVLGSKVRRATELKRNLGITPFKEFKQDLQSGLQTIKDSSTLALPQNLHQVAGLGASKDWFTLSRRAWSFKRLVYTKSPGLELQKTGLHQVAGLGASKDWFTPSRRAWSFKRLVYTKSPGLELQKTGLRQVASSFKRLVYTKSPGLELQKTGLRQVASSFKRLVYTKSPGLELQKTGLHQVAGLGASKDWFTPSRRAWSFKRLVYAKSLRASKDWFTPSRRAWSFKRLVYAKSLRASKDWFTPSRRAWSFKRLVYTKSPGLELQKTGLRQVAGLGASKDWFTPSRRAWSFKRLVYVKSPGLELQKTGLHQVAGLGASKDWFTLSRRAWSFKRLVYTKSPGLELQKTGLR</sequence>
<feature type="region of interest" description="Disordered" evidence="3">
    <location>
        <begin position="1"/>
        <end position="24"/>
    </location>
</feature>
<reference evidence="4 5" key="1">
    <citation type="journal article" date="2023" name="Sci. Data">
        <title>Genome assembly of the Korean intertidal mud-creeper Batillaria attramentaria.</title>
        <authorList>
            <person name="Patra A.K."/>
            <person name="Ho P.T."/>
            <person name="Jun S."/>
            <person name="Lee S.J."/>
            <person name="Kim Y."/>
            <person name="Won Y.J."/>
        </authorList>
    </citation>
    <scope>NUCLEOTIDE SEQUENCE [LARGE SCALE GENOMIC DNA]</scope>
    <source>
        <strain evidence="4">Wonlab-2016</strain>
    </source>
</reference>
<dbReference type="Proteomes" id="UP001519460">
    <property type="component" value="Unassembled WGS sequence"/>
</dbReference>
<proteinExistence type="inferred from homology"/>
<comment type="similarity">
    <text evidence="1">Belongs to the TPD52 family.</text>
</comment>
<evidence type="ECO:0000256" key="1">
    <source>
        <dbReference type="ARBA" id="ARBA00005702"/>
    </source>
</evidence>
<protein>
    <submittedName>
        <fullName evidence="4">Uncharacterized protein</fullName>
    </submittedName>
</protein>
<name>A0ABD0K0K5_9CAEN</name>
<evidence type="ECO:0000313" key="5">
    <source>
        <dbReference type="Proteomes" id="UP001519460"/>
    </source>
</evidence>
<evidence type="ECO:0000256" key="3">
    <source>
        <dbReference type="SAM" id="MobiDB-lite"/>
    </source>
</evidence>
<dbReference type="AlphaFoldDB" id="A0ABD0K0K5"/>
<evidence type="ECO:0000313" key="4">
    <source>
        <dbReference type="EMBL" id="KAK7480639.1"/>
    </source>
</evidence>
<dbReference type="InterPro" id="IPR007327">
    <property type="entry name" value="TPD52"/>
</dbReference>
<accession>A0ABD0K0K5</accession>
<feature type="compositionally biased region" description="Polar residues" evidence="3">
    <location>
        <begin position="87"/>
        <end position="99"/>
    </location>
</feature>
<dbReference type="Pfam" id="PF04201">
    <property type="entry name" value="TPD52"/>
    <property type="match status" value="1"/>
</dbReference>
<comment type="caution">
    <text evidence="4">The sequence shown here is derived from an EMBL/GenBank/DDBJ whole genome shotgun (WGS) entry which is preliminary data.</text>
</comment>
<organism evidence="4 5">
    <name type="scientific">Batillaria attramentaria</name>
    <dbReference type="NCBI Taxonomy" id="370345"/>
    <lineage>
        <taxon>Eukaryota</taxon>
        <taxon>Metazoa</taxon>
        <taxon>Spiralia</taxon>
        <taxon>Lophotrochozoa</taxon>
        <taxon>Mollusca</taxon>
        <taxon>Gastropoda</taxon>
        <taxon>Caenogastropoda</taxon>
        <taxon>Sorbeoconcha</taxon>
        <taxon>Cerithioidea</taxon>
        <taxon>Batillariidae</taxon>
        <taxon>Batillaria</taxon>
    </lineage>
</organism>
<feature type="compositionally biased region" description="Polar residues" evidence="3">
    <location>
        <begin position="1"/>
        <end position="14"/>
    </location>
</feature>